<dbReference type="InterPro" id="IPR016181">
    <property type="entry name" value="Acyl_CoA_acyltransferase"/>
</dbReference>
<dbReference type="Pfam" id="PF00583">
    <property type="entry name" value="Acetyltransf_1"/>
    <property type="match status" value="1"/>
</dbReference>
<dbReference type="Gene3D" id="3.40.630.30">
    <property type="match status" value="1"/>
</dbReference>
<protein>
    <submittedName>
        <fullName evidence="4">L-methionine sulfoximine/L-methionine sulfone acetyltransferase</fullName>
        <ecNumber evidence="4">2.3.1.-</ecNumber>
    </submittedName>
</protein>
<dbReference type="PANTHER" id="PTHR43072">
    <property type="entry name" value="N-ACETYLTRANSFERASE"/>
    <property type="match status" value="1"/>
</dbReference>
<evidence type="ECO:0000256" key="1">
    <source>
        <dbReference type="ARBA" id="ARBA00022679"/>
    </source>
</evidence>
<proteinExistence type="predicted"/>
<evidence type="ECO:0000259" key="3">
    <source>
        <dbReference type="PROSITE" id="PS51186"/>
    </source>
</evidence>
<dbReference type="AlphaFoldDB" id="A0A645CXG4"/>
<sequence>MIAFEVLELRHRQPVMAIFNDYVVNTFAAFPSRPLPEPFFEKILEKSYGYPAYAVTDGPTVIGFCFLSPYSPMDTFRETATVTYFIAPKHTSGGIGSRALERLLTDARKMGLRHIVAEISSKNEVSLAFHRKHGFEVRGTLRGIGRKHGESFDLVLMQKSLA</sequence>
<feature type="domain" description="N-acetyltransferase" evidence="3">
    <location>
        <begin position="2"/>
        <end position="162"/>
    </location>
</feature>
<reference evidence="4" key="1">
    <citation type="submission" date="2019-08" db="EMBL/GenBank/DDBJ databases">
        <authorList>
            <person name="Kucharzyk K."/>
            <person name="Murdoch R.W."/>
            <person name="Higgins S."/>
            <person name="Loffler F."/>
        </authorList>
    </citation>
    <scope>NUCLEOTIDE SEQUENCE</scope>
</reference>
<accession>A0A645CXG4</accession>
<dbReference type="InterPro" id="IPR000182">
    <property type="entry name" value="GNAT_dom"/>
</dbReference>
<evidence type="ECO:0000256" key="2">
    <source>
        <dbReference type="ARBA" id="ARBA00023315"/>
    </source>
</evidence>
<organism evidence="4">
    <name type="scientific">bioreactor metagenome</name>
    <dbReference type="NCBI Taxonomy" id="1076179"/>
    <lineage>
        <taxon>unclassified sequences</taxon>
        <taxon>metagenomes</taxon>
        <taxon>ecological metagenomes</taxon>
    </lineage>
</organism>
<dbReference type="EMBL" id="VSSQ01030751">
    <property type="protein sequence ID" value="MPM81392.1"/>
    <property type="molecule type" value="Genomic_DNA"/>
</dbReference>
<dbReference type="PROSITE" id="PS51186">
    <property type="entry name" value="GNAT"/>
    <property type="match status" value="1"/>
</dbReference>
<dbReference type="PANTHER" id="PTHR43072:SF23">
    <property type="entry name" value="UPF0039 PROTEIN C11D3.02C"/>
    <property type="match status" value="1"/>
</dbReference>
<dbReference type="EC" id="2.3.1.-" evidence="4"/>
<keyword evidence="2 4" id="KW-0012">Acyltransferase</keyword>
<gene>
    <name evidence="4" type="ORF">SDC9_128445</name>
</gene>
<keyword evidence="1 4" id="KW-0808">Transferase</keyword>
<dbReference type="GO" id="GO:0016747">
    <property type="term" value="F:acyltransferase activity, transferring groups other than amino-acyl groups"/>
    <property type="evidence" value="ECO:0007669"/>
    <property type="project" value="InterPro"/>
</dbReference>
<comment type="caution">
    <text evidence="4">The sequence shown here is derived from an EMBL/GenBank/DDBJ whole genome shotgun (WGS) entry which is preliminary data.</text>
</comment>
<name>A0A645CXG4_9ZZZZ</name>
<dbReference type="SUPFAM" id="SSF55729">
    <property type="entry name" value="Acyl-CoA N-acyltransferases (Nat)"/>
    <property type="match status" value="1"/>
</dbReference>
<dbReference type="CDD" id="cd04301">
    <property type="entry name" value="NAT_SF"/>
    <property type="match status" value="1"/>
</dbReference>
<evidence type="ECO:0000313" key="4">
    <source>
        <dbReference type="EMBL" id="MPM81392.1"/>
    </source>
</evidence>